<feature type="compositionally biased region" description="Polar residues" evidence="1">
    <location>
        <begin position="50"/>
        <end position="69"/>
    </location>
</feature>
<comment type="caution">
    <text evidence="2">The sequence shown here is derived from an EMBL/GenBank/DDBJ whole genome shotgun (WGS) entry which is preliminary data.</text>
</comment>
<feature type="region of interest" description="Disordered" evidence="1">
    <location>
        <begin position="1"/>
        <end position="104"/>
    </location>
</feature>
<dbReference type="Proteomes" id="UP000037510">
    <property type="component" value="Unassembled WGS sequence"/>
</dbReference>
<feature type="compositionally biased region" description="Polar residues" evidence="1">
    <location>
        <begin position="1"/>
        <end position="10"/>
    </location>
</feature>
<accession>A0A0L7KJX9</accession>
<dbReference type="AlphaFoldDB" id="A0A0L7KJX9"/>
<feature type="compositionally biased region" description="Polar residues" evidence="1">
    <location>
        <begin position="300"/>
        <end position="310"/>
    </location>
</feature>
<sequence length="369" mass="39965">MPKRSAQSQIERYARKIRKIEDNEKRRRRILSPLDSSSDDEGNEDPGRTLGNNNEAITGSTPAVAQTLGQDEELESADNAIPNEDLAGPSNQEETDGSAVPDLDPELLSALGESTSDTPDYGENIHDNLSRLWLPLLKKGMPKENKDKLLNEYVIPDNCRLLQAPNLNAEISAAVPDMVRNRDKTLKATQQQLGSGITAINRAIDLLLKSDNKVQAMKHLSNGCRLLCDSHYTATQNRIKLVAPSLDKSFLHMISESERDDSLFGSTLSEKIKAAKAIEKQGLSIKKPAKPQKPTAPQAGSRSTFNQGNWNAPPRYPANRGGAGRLQKDADDVSNSPSLHTVGTAATTGSEPGQAPCSGSKSLKAQALE</sequence>
<dbReference type="PANTHER" id="PTHR34239:SF2">
    <property type="entry name" value="TRANSPOSABLE ELEMENT P TRANSPOSASE_THAP9 CONSERVED DOMAIN-CONTAINING PROTEIN"/>
    <property type="match status" value="1"/>
</dbReference>
<keyword evidence="3" id="KW-1185">Reference proteome</keyword>
<protein>
    <submittedName>
        <fullName evidence="2">Reverse transcriptase and recombinase</fullName>
    </submittedName>
</protein>
<gene>
    <name evidence="2" type="ORF">OBRU01_24718</name>
</gene>
<reference evidence="2 3" key="1">
    <citation type="journal article" date="2015" name="Genome Biol. Evol.">
        <title>The genome of winter moth (Operophtera brumata) provides a genomic perspective on sexual dimorphism and phenology.</title>
        <authorList>
            <person name="Derks M.F."/>
            <person name="Smit S."/>
            <person name="Salis L."/>
            <person name="Schijlen E."/>
            <person name="Bossers A."/>
            <person name="Mateman C."/>
            <person name="Pijl A.S."/>
            <person name="de Ridder D."/>
            <person name="Groenen M.A."/>
            <person name="Visser M.E."/>
            <person name="Megens H.J."/>
        </authorList>
    </citation>
    <scope>NUCLEOTIDE SEQUENCE [LARGE SCALE GENOMIC DNA]</scope>
    <source>
        <strain evidence="2">WM2013NL</strain>
        <tissue evidence="2">Head and thorax</tissue>
    </source>
</reference>
<keyword evidence="2" id="KW-0808">Transferase</keyword>
<evidence type="ECO:0000256" key="1">
    <source>
        <dbReference type="SAM" id="MobiDB-lite"/>
    </source>
</evidence>
<evidence type="ECO:0000313" key="2">
    <source>
        <dbReference type="EMBL" id="KOB63637.1"/>
    </source>
</evidence>
<feature type="region of interest" description="Disordered" evidence="1">
    <location>
        <begin position="282"/>
        <end position="369"/>
    </location>
</feature>
<dbReference type="EMBL" id="JTDY01009335">
    <property type="protein sequence ID" value="KOB63637.1"/>
    <property type="molecule type" value="Genomic_DNA"/>
</dbReference>
<proteinExistence type="predicted"/>
<feature type="compositionally biased region" description="Polar residues" evidence="1">
    <location>
        <begin position="333"/>
        <end position="363"/>
    </location>
</feature>
<dbReference type="GO" id="GO:0003964">
    <property type="term" value="F:RNA-directed DNA polymerase activity"/>
    <property type="evidence" value="ECO:0007669"/>
    <property type="project" value="UniProtKB-KW"/>
</dbReference>
<keyword evidence="2" id="KW-0695">RNA-directed DNA polymerase</keyword>
<keyword evidence="2" id="KW-0548">Nucleotidyltransferase</keyword>
<name>A0A0L7KJX9_OPEBR</name>
<dbReference type="PANTHER" id="PTHR34239">
    <property type="entry name" value="APPLE DOMAIN-CONTAINING PROTEIN"/>
    <property type="match status" value="1"/>
</dbReference>
<evidence type="ECO:0000313" key="3">
    <source>
        <dbReference type="Proteomes" id="UP000037510"/>
    </source>
</evidence>
<organism evidence="2 3">
    <name type="scientific">Operophtera brumata</name>
    <name type="common">Winter moth</name>
    <name type="synonym">Phalaena brumata</name>
    <dbReference type="NCBI Taxonomy" id="104452"/>
    <lineage>
        <taxon>Eukaryota</taxon>
        <taxon>Metazoa</taxon>
        <taxon>Ecdysozoa</taxon>
        <taxon>Arthropoda</taxon>
        <taxon>Hexapoda</taxon>
        <taxon>Insecta</taxon>
        <taxon>Pterygota</taxon>
        <taxon>Neoptera</taxon>
        <taxon>Endopterygota</taxon>
        <taxon>Lepidoptera</taxon>
        <taxon>Glossata</taxon>
        <taxon>Ditrysia</taxon>
        <taxon>Geometroidea</taxon>
        <taxon>Geometridae</taxon>
        <taxon>Larentiinae</taxon>
        <taxon>Operophtera</taxon>
    </lineage>
</organism>